<organism evidence="1">
    <name type="scientific">freshwater metagenome</name>
    <dbReference type="NCBI Taxonomy" id="449393"/>
    <lineage>
        <taxon>unclassified sequences</taxon>
        <taxon>metagenomes</taxon>
        <taxon>ecological metagenomes</taxon>
    </lineage>
</organism>
<dbReference type="Pfam" id="PF03883">
    <property type="entry name" value="H2O2_YaaD"/>
    <property type="match status" value="1"/>
</dbReference>
<protein>
    <submittedName>
        <fullName evidence="1">Unannotated protein</fullName>
    </submittedName>
</protein>
<dbReference type="PANTHER" id="PTHR30283">
    <property type="entry name" value="PEROXIDE STRESS RESPONSE PROTEIN YAAA"/>
    <property type="match status" value="1"/>
</dbReference>
<proteinExistence type="predicted"/>
<sequence length="208" mass="22673">MDALESWSRDSPEAAAKALKLGPKSIDELANNVFQDAELLPAIDRYTGVLYSATGVAEWTPEQRDWAATHVFIHSALFGVISSADPIPVYRLSYDTKVAGRALKEYWGVHVHDALREMGAADWVLDCRSAGYRELAPIPTEIPSAYLEVVSANGGKALNHFNKIHKGQLVAALVAQSPHLETPEALVSWANSVGIDVRHTLDSMTLLV</sequence>
<gene>
    <name evidence="1" type="ORF">UFOPK3364_01071</name>
</gene>
<evidence type="ECO:0000313" key="1">
    <source>
        <dbReference type="EMBL" id="CAB4877010.1"/>
    </source>
</evidence>
<dbReference type="InterPro" id="IPR005583">
    <property type="entry name" value="YaaA"/>
</dbReference>
<dbReference type="AlphaFoldDB" id="A0A6J7E7B1"/>
<dbReference type="PANTHER" id="PTHR30283:SF4">
    <property type="entry name" value="PEROXIDE STRESS RESISTANCE PROTEIN YAAA"/>
    <property type="match status" value="1"/>
</dbReference>
<dbReference type="GO" id="GO:0033194">
    <property type="term" value="P:response to hydroperoxide"/>
    <property type="evidence" value="ECO:0007669"/>
    <property type="project" value="TreeGrafter"/>
</dbReference>
<accession>A0A6J7E7B1</accession>
<name>A0A6J7E7B1_9ZZZZ</name>
<dbReference type="EMBL" id="CAFBLO010000134">
    <property type="protein sequence ID" value="CAB4877010.1"/>
    <property type="molecule type" value="Genomic_DNA"/>
</dbReference>
<dbReference type="GO" id="GO:0005829">
    <property type="term" value="C:cytosol"/>
    <property type="evidence" value="ECO:0007669"/>
    <property type="project" value="TreeGrafter"/>
</dbReference>
<reference evidence="1" key="1">
    <citation type="submission" date="2020-05" db="EMBL/GenBank/DDBJ databases">
        <authorList>
            <person name="Chiriac C."/>
            <person name="Salcher M."/>
            <person name="Ghai R."/>
            <person name="Kavagutti S V."/>
        </authorList>
    </citation>
    <scope>NUCLEOTIDE SEQUENCE</scope>
</reference>